<name>A0ABT0PPM1_9FLAO</name>
<comment type="caution">
    <text evidence="6">The sequence shown here is derived from an EMBL/GenBank/DDBJ whole genome shotgun (WGS) entry which is preliminary data.</text>
</comment>
<dbReference type="Pfam" id="PF12833">
    <property type="entry name" value="HTH_18"/>
    <property type="match status" value="1"/>
</dbReference>
<keyword evidence="1" id="KW-0805">Transcription regulation</keyword>
<dbReference type="SMART" id="SM00342">
    <property type="entry name" value="HTH_ARAC"/>
    <property type="match status" value="1"/>
</dbReference>
<keyword evidence="7" id="KW-1185">Reference proteome</keyword>
<evidence type="ECO:0000313" key="6">
    <source>
        <dbReference type="EMBL" id="MCL6272632.1"/>
    </source>
</evidence>
<evidence type="ECO:0000259" key="5">
    <source>
        <dbReference type="PROSITE" id="PS01124"/>
    </source>
</evidence>
<feature type="transmembrane region" description="Helical" evidence="4">
    <location>
        <begin position="36"/>
        <end position="54"/>
    </location>
</feature>
<dbReference type="SUPFAM" id="SSF46689">
    <property type="entry name" value="Homeodomain-like"/>
    <property type="match status" value="1"/>
</dbReference>
<dbReference type="PANTHER" id="PTHR43280">
    <property type="entry name" value="ARAC-FAMILY TRANSCRIPTIONAL REGULATOR"/>
    <property type="match status" value="1"/>
</dbReference>
<feature type="transmembrane region" description="Helical" evidence="4">
    <location>
        <begin position="100"/>
        <end position="121"/>
    </location>
</feature>
<dbReference type="PROSITE" id="PS00041">
    <property type="entry name" value="HTH_ARAC_FAMILY_1"/>
    <property type="match status" value="1"/>
</dbReference>
<evidence type="ECO:0000256" key="3">
    <source>
        <dbReference type="ARBA" id="ARBA00023163"/>
    </source>
</evidence>
<evidence type="ECO:0000256" key="1">
    <source>
        <dbReference type="ARBA" id="ARBA00023015"/>
    </source>
</evidence>
<keyword evidence="4" id="KW-0472">Membrane</keyword>
<evidence type="ECO:0000256" key="4">
    <source>
        <dbReference type="SAM" id="Phobius"/>
    </source>
</evidence>
<protein>
    <submittedName>
        <fullName evidence="6">Helix-turn-helix domain-containing protein</fullName>
    </submittedName>
</protein>
<dbReference type="InterPro" id="IPR020449">
    <property type="entry name" value="Tscrpt_reg_AraC-type_HTH"/>
</dbReference>
<dbReference type="EMBL" id="JAMFMA010000001">
    <property type="protein sequence ID" value="MCL6272632.1"/>
    <property type="molecule type" value="Genomic_DNA"/>
</dbReference>
<organism evidence="6 7">
    <name type="scientific">Flagellimonas spongiicola</name>
    <dbReference type="NCBI Taxonomy" id="2942208"/>
    <lineage>
        <taxon>Bacteria</taxon>
        <taxon>Pseudomonadati</taxon>
        <taxon>Bacteroidota</taxon>
        <taxon>Flavobacteriia</taxon>
        <taxon>Flavobacteriales</taxon>
        <taxon>Flavobacteriaceae</taxon>
        <taxon>Flagellimonas</taxon>
    </lineage>
</organism>
<dbReference type="PANTHER" id="PTHR43280:SF29">
    <property type="entry name" value="ARAC-FAMILY TRANSCRIPTIONAL REGULATOR"/>
    <property type="match status" value="1"/>
</dbReference>
<dbReference type="InterPro" id="IPR018060">
    <property type="entry name" value="HTH_AraC"/>
</dbReference>
<dbReference type="PROSITE" id="PS01124">
    <property type="entry name" value="HTH_ARAC_FAMILY_2"/>
    <property type="match status" value="1"/>
</dbReference>
<reference evidence="6 7" key="1">
    <citation type="submission" date="2022-05" db="EMBL/GenBank/DDBJ databases">
        <authorList>
            <person name="Park J.-S."/>
        </authorList>
    </citation>
    <scope>NUCLEOTIDE SEQUENCE [LARGE SCALE GENOMIC DNA]</scope>
    <source>
        <strain evidence="6 7">2012CJ35-5</strain>
    </source>
</reference>
<accession>A0ABT0PPM1</accession>
<dbReference type="PRINTS" id="PR00032">
    <property type="entry name" value="HTHARAC"/>
</dbReference>
<dbReference type="RefSeq" id="WP_249655818.1">
    <property type="nucleotide sequence ID" value="NZ_JAMFMA010000001.1"/>
</dbReference>
<keyword evidence="4" id="KW-0812">Transmembrane</keyword>
<feature type="transmembrane region" description="Helical" evidence="4">
    <location>
        <begin position="141"/>
        <end position="164"/>
    </location>
</feature>
<evidence type="ECO:0000256" key="2">
    <source>
        <dbReference type="ARBA" id="ARBA00023125"/>
    </source>
</evidence>
<keyword evidence="3" id="KW-0804">Transcription</keyword>
<gene>
    <name evidence="6" type="ORF">M3P19_01360</name>
</gene>
<dbReference type="InterPro" id="IPR018062">
    <property type="entry name" value="HTH_AraC-typ_CS"/>
</dbReference>
<sequence length="374" mass="43593">MGLSYLLVLMFAFQALLLAVLFVFRKTQNRQANILLSLFLASSSWLLISSVLYWTQQLFTVEYIHFYWIFHIPLAAFAPLFYFYLRNIVLEKRFVPKKDFWHFIPLLYTVISVMPIILIPAKEKLELLRTHQLGKYTYLLIPHLDVILIALMAFYGIVIIFKFWKIYKGNRDLRIWTRAIITAFFGCVLSFVAYCILYLLGVVTEEQDYAANLLLSIFVLVISYFAFNYSAIFNGIPIENVLPFVKYKKTGLSKNYSLELKAKLEGLMKSEKPYLQSELRLDDLAELLGVSRHHTSQVINEYFNSNFFDFINTYRVKESIKLLESRKKEVTLSEVGYLSGFNNTVSFNKAFKKNTGLTPSKYRGLLLNTKQSLN</sequence>
<keyword evidence="2" id="KW-0238">DNA-binding</keyword>
<evidence type="ECO:0000313" key="7">
    <source>
        <dbReference type="Proteomes" id="UP001203607"/>
    </source>
</evidence>
<feature type="domain" description="HTH araC/xylS-type" evidence="5">
    <location>
        <begin position="265"/>
        <end position="365"/>
    </location>
</feature>
<keyword evidence="4" id="KW-1133">Transmembrane helix</keyword>
<feature type="transmembrane region" description="Helical" evidence="4">
    <location>
        <begin position="66"/>
        <end position="85"/>
    </location>
</feature>
<feature type="transmembrane region" description="Helical" evidence="4">
    <location>
        <begin position="6"/>
        <end position="24"/>
    </location>
</feature>
<proteinExistence type="predicted"/>
<feature type="transmembrane region" description="Helical" evidence="4">
    <location>
        <begin position="176"/>
        <end position="203"/>
    </location>
</feature>
<dbReference type="Gene3D" id="1.10.10.60">
    <property type="entry name" value="Homeodomain-like"/>
    <property type="match status" value="2"/>
</dbReference>
<dbReference type="InterPro" id="IPR009057">
    <property type="entry name" value="Homeodomain-like_sf"/>
</dbReference>
<dbReference type="Proteomes" id="UP001203607">
    <property type="component" value="Unassembled WGS sequence"/>
</dbReference>
<feature type="transmembrane region" description="Helical" evidence="4">
    <location>
        <begin position="209"/>
        <end position="227"/>
    </location>
</feature>